<gene>
    <name evidence="2" type="ORF">POPTR_006G184400</name>
</gene>
<feature type="region of interest" description="Disordered" evidence="1">
    <location>
        <begin position="1"/>
        <end position="23"/>
    </location>
</feature>
<dbReference type="InParanoid" id="B9HB23"/>
<reference evidence="2 3" key="1">
    <citation type="journal article" date="2006" name="Science">
        <title>The genome of black cottonwood, Populus trichocarpa (Torr. &amp; Gray).</title>
        <authorList>
            <person name="Tuskan G.A."/>
            <person name="Difazio S."/>
            <person name="Jansson S."/>
            <person name="Bohlmann J."/>
            <person name="Grigoriev I."/>
            <person name="Hellsten U."/>
            <person name="Putnam N."/>
            <person name="Ralph S."/>
            <person name="Rombauts S."/>
            <person name="Salamov A."/>
            <person name="Schein J."/>
            <person name="Sterck L."/>
            <person name="Aerts A."/>
            <person name="Bhalerao R.R."/>
            <person name="Bhalerao R.P."/>
            <person name="Blaudez D."/>
            <person name="Boerjan W."/>
            <person name="Brun A."/>
            <person name="Brunner A."/>
            <person name="Busov V."/>
            <person name="Campbell M."/>
            <person name="Carlson J."/>
            <person name="Chalot M."/>
            <person name="Chapman J."/>
            <person name="Chen G.L."/>
            <person name="Cooper D."/>
            <person name="Coutinho P.M."/>
            <person name="Couturier J."/>
            <person name="Covert S."/>
            <person name="Cronk Q."/>
            <person name="Cunningham R."/>
            <person name="Davis J."/>
            <person name="Degroeve S."/>
            <person name="Dejardin A."/>
            <person name="Depamphilis C."/>
            <person name="Detter J."/>
            <person name="Dirks B."/>
            <person name="Dubchak I."/>
            <person name="Duplessis S."/>
            <person name="Ehlting J."/>
            <person name="Ellis B."/>
            <person name="Gendler K."/>
            <person name="Goodstein D."/>
            <person name="Gribskov M."/>
            <person name="Grimwood J."/>
            <person name="Groover A."/>
            <person name="Gunter L."/>
            <person name="Hamberger B."/>
            <person name="Heinze B."/>
            <person name="Helariutta Y."/>
            <person name="Henrissat B."/>
            <person name="Holligan D."/>
            <person name="Holt R."/>
            <person name="Huang W."/>
            <person name="Islam-Faridi N."/>
            <person name="Jones S."/>
            <person name="Jones-Rhoades M."/>
            <person name="Jorgensen R."/>
            <person name="Joshi C."/>
            <person name="Kangasjarvi J."/>
            <person name="Karlsson J."/>
            <person name="Kelleher C."/>
            <person name="Kirkpatrick R."/>
            <person name="Kirst M."/>
            <person name="Kohler A."/>
            <person name="Kalluri U."/>
            <person name="Larimer F."/>
            <person name="Leebens-Mack J."/>
            <person name="Leple J.C."/>
            <person name="Locascio P."/>
            <person name="Lou Y."/>
            <person name="Lucas S."/>
            <person name="Martin F."/>
            <person name="Montanini B."/>
            <person name="Napoli C."/>
            <person name="Nelson D.R."/>
            <person name="Nelson C."/>
            <person name="Nieminen K."/>
            <person name="Nilsson O."/>
            <person name="Pereda V."/>
            <person name="Peter G."/>
            <person name="Philippe R."/>
            <person name="Pilate G."/>
            <person name="Poliakov A."/>
            <person name="Razumovskaya J."/>
            <person name="Richardson P."/>
            <person name="Rinaldi C."/>
            <person name="Ritland K."/>
            <person name="Rouze P."/>
            <person name="Ryaboy D."/>
            <person name="Schmutz J."/>
            <person name="Schrader J."/>
            <person name="Segerman B."/>
            <person name="Shin H."/>
            <person name="Siddiqui A."/>
            <person name="Sterky F."/>
            <person name="Terry A."/>
            <person name="Tsai C.J."/>
            <person name="Uberbacher E."/>
            <person name="Unneberg P."/>
            <person name="Vahala J."/>
            <person name="Wall K."/>
            <person name="Wessler S."/>
            <person name="Yang G."/>
            <person name="Yin T."/>
            <person name="Douglas C."/>
            <person name="Marra M."/>
            <person name="Sandberg G."/>
            <person name="Van de Peer Y."/>
            <person name="Rokhsar D."/>
        </authorList>
    </citation>
    <scope>NUCLEOTIDE SEQUENCE [LARGE SCALE GENOMIC DNA]</scope>
    <source>
        <strain evidence="3">cv. Nisqually</strain>
    </source>
</reference>
<dbReference type="HOGENOM" id="CLU_2376767_0_0_1"/>
<feature type="compositionally biased region" description="Low complexity" evidence="1">
    <location>
        <begin position="1"/>
        <end position="15"/>
    </location>
</feature>
<evidence type="ECO:0000256" key="1">
    <source>
        <dbReference type="SAM" id="MobiDB-lite"/>
    </source>
</evidence>
<organism evidence="2 3">
    <name type="scientific">Populus trichocarpa</name>
    <name type="common">Western balsam poplar</name>
    <name type="synonym">Populus balsamifera subsp. trichocarpa</name>
    <dbReference type="NCBI Taxonomy" id="3694"/>
    <lineage>
        <taxon>Eukaryota</taxon>
        <taxon>Viridiplantae</taxon>
        <taxon>Streptophyta</taxon>
        <taxon>Embryophyta</taxon>
        <taxon>Tracheophyta</taxon>
        <taxon>Spermatophyta</taxon>
        <taxon>Magnoliopsida</taxon>
        <taxon>eudicotyledons</taxon>
        <taxon>Gunneridae</taxon>
        <taxon>Pentapetalae</taxon>
        <taxon>rosids</taxon>
        <taxon>fabids</taxon>
        <taxon>Malpighiales</taxon>
        <taxon>Salicaceae</taxon>
        <taxon>Saliceae</taxon>
        <taxon>Populus</taxon>
    </lineage>
</organism>
<sequence>MEDPSSSQPSSSTDPKSGKKDFSTAILERKKSANHLVVDEAINDDNYVVAMHPATMEKLQFFRGDTMLIKPKKSKKMHIGFSGFLDKKPNRNRSV</sequence>
<evidence type="ECO:0000313" key="2">
    <source>
        <dbReference type="EMBL" id="PNT32343.1"/>
    </source>
</evidence>
<dbReference type="Proteomes" id="UP000006729">
    <property type="component" value="Chromosome 6"/>
</dbReference>
<dbReference type="FunFam" id="2.40.40.20:FF:000003">
    <property type="entry name" value="Transitional endoplasmic reticulum ATPase"/>
    <property type="match status" value="1"/>
</dbReference>
<dbReference type="AlphaFoldDB" id="B9HB23"/>
<dbReference type="Gene3D" id="2.40.40.20">
    <property type="match status" value="1"/>
</dbReference>
<dbReference type="eggNOG" id="KOG0730">
    <property type="taxonomic scope" value="Eukaryota"/>
</dbReference>
<keyword evidence="3" id="KW-1185">Reference proteome</keyword>
<accession>B9HB23</accession>
<proteinExistence type="predicted"/>
<dbReference type="STRING" id="3694.B9HB23"/>
<protein>
    <submittedName>
        <fullName evidence="2">Uncharacterized protein</fullName>
    </submittedName>
</protein>
<dbReference type="InterPro" id="IPR009010">
    <property type="entry name" value="Asp_de-COase-like_dom_sf"/>
</dbReference>
<evidence type="ECO:0000313" key="3">
    <source>
        <dbReference type="Proteomes" id="UP000006729"/>
    </source>
</evidence>
<name>B9HB23_POPTR</name>
<dbReference type="EMBL" id="CM009295">
    <property type="protein sequence ID" value="PNT32343.1"/>
    <property type="molecule type" value="Genomic_DNA"/>
</dbReference>
<dbReference type="SUPFAM" id="SSF50692">
    <property type="entry name" value="ADC-like"/>
    <property type="match status" value="1"/>
</dbReference>